<proteinExistence type="predicted"/>
<evidence type="ECO:0000313" key="1">
    <source>
        <dbReference type="EMBL" id="CDW30210.1"/>
    </source>
</evidence>
<dbReference type="EMBL" id="HACA01012849">
    <property type="protein sequence ID" value="CDW30210.1"/>
    <property type="molecule type" value="Transcribed_RNA"/>
</dbReference>
<sequence length="62" mass="7223">MVGGEMEHIILVYGTKHKFNTCWPVKQSSRTMWMEEFHFKITLIFSDHVDGGISLQNHPVPH</sequence>
<protein>
    <submittedName>
        <fullName evidence="1">Uncharacterized protein</fullName>
    </submittedName>
</protein>
<accession>A0A0K2TWI3</accession>
<dbReference type="AlphaFoldDB" id="A0A0K2TWI3"/>
<name>A0A0K2TWI3_LEPSM</name>
<reference evidence="1" key="1">
    <citation type="submission" date="2014-05" db="EMBL/GenBank/DDBJ databases">
        <authorList>
            <person name="Chronopoulou M."/>
        </authorList>
    </citation>
    <scope>NUCLEOTIDE SEQUENCE</scope>
    <source>
        <tissue evidence="1">Whole organism</tissue>
    </source>
</reference>
<organism evidence="1">
    <name type="scientific">Lepeophtheirus salmonis</name>
    <name type="common">Salmon louse</name>
    <name type="synonym">Caligus salmonis</name>
    <dbReference type="NCBI Taxonomy" id="72036"/>
    <lineage>
        <taxon>Eukaryota</taxon>
        <taxon>Metazoa</taxon>
        <taxon>Ecdysozoa</taxon>
        <taxon>Arthropoda</taxon>
        <taxon>Crustacea</taxon>
        <taxon>Multicrustacea</taxon>
        <taxon>Hexanauplia</taxon>
        <taxon>Copepoda</taxon>
        <taxon>Siphonostomatoida</taxon>
        <taxon>Caligidae</taxon>
        <taxon>Lepeophtheirus</taxon>
    </lineage>
</organism>